<dbReference type="Proteomes" id="UP000026962">
    <property type="component" value="Chromosome 8"/>
</dbReference>
<reference evidence="2" key="2">
    <citation type="submission" date="2018-05" db="EMBL/GenBank/DDBJ databases">
        <title>OpunRS2 (Oryza punctata Reference Sequence Version 2).</title>
        <authorList>
            <person name="Zhang J."/>
            <person name="Kudrna D."/>
            <person name="Lee S."/>
            <person name="Talag J."/>
            <person name="Welchert J."/>
            <person name="Wing R.A."/>
        </authorList>
    </citation>
    <scope>NUCLEOTIDE SEQUENCE [LARGE SCALE GENOMIC DNA]</scope>
</reference>
<dbReference type="Gramene" id="OPUNC08G12000.1">
    <property type="protein sequence ID" value="OPUNC08G12000.1"/>
    <property type="gene ID" value="OPUNC08G12000"/>
</dbReference>
<dbReference type="EnsemblPlants" id="OPUNC08G12000.1">
    <property type="protein sequence ID" value="OPUNC08G12000.1"/>
    <property type="gene ID" value="OPUNC08G12000"/>
</dbReference>
<reference evidence="2" key="1">
    <citation type="submission" date="2015-04" db="UniProtKB">
        <authorList>
            <consortium name="EnsemblPlants"/>
        </authorList>
    </citation>
    <scope>IDENTIFICATION</scope>
</reference>
<organism evidence="2">
    <name type="scientific">Oryza punctata</name>
    <name type="common">Red rice</name>
    <dbReference type="NCBI Taxonomy" id="4537"/>
    <lineage>
        <taxon>Eukaryota</taxon>
        <taxon>Viridiplantae</taxon>
        <taxon>Streptophyta</taxon>
        <taxon>Embryophyta</taxon>
        <taxon>Tracheophyta</taxon>
        <taxon>Spermatophyta</taxon>
        <taxon>Magnoliopsida</taxon>
        <taxon>Liliopsida</taxon>
        <taxon>Poales</taxon>
        <taxon>Poaceae</taxon>
        <taxon>BOP clade</taxon>
        <taxon>Oryzoideae</taxon>
        <taxon>Oryzeae</taxon>
        <taxon>Oryzinae</taxon>
        <taxon>Oryza</taxon>
    </lineage>
</organism>
<accession>A0A0E0LUH4</accession>
<name>A0A0E0LUH4_ORYPU</name>
<keyword evidence="3" id="KW-1185">Reference proteome</keyword>
<evidence type="ECO:0000256" key="1">
    <source>
        <dbReference type="SAM" id="MobiDB-lite"/>
    </source>
</evidence>
<feature type="region of interest" description="Disordered" evidence="1">
    <location>
        <begin position="37"/>
        <end position="58"/>
    </location>
</feature>
<evidence type="ECO:0000313" key="2">
    <source>
        <dbReference type="EnsemblPlants" id="OPUNC08G12000.1"/>
    </source>
</evidence>
<proteinExistence type="predicted"/>
<dbReference type="HOGENOM" id="CLU_673338_0_0_1"/>
<evidence type="ECO:0000313" key="3">
    <source>
        <dbReference type="Proteomes" id="UP000026962"/>
    </source>
</evidence>
<protein>
    <submittedName>
        <fullName evidence="2">Uncharacterized protein</fullName>
    </submittedName>
</protein>
<sequence length="409" mass="43213">MYRQHGELVLSALPGSHVRTLLDLIAVQVSDPCSREVLPNMSREHPEPARRGRPVHPNVSPAVEERLADAVHHVACDVDELVQRPPVVDERHPESRLPVGVRGAEHRNPNITVKQWRSLAAPASRLEIKVDAAMPTPRGRGVVGEGADMASAVPRRTGWGVPAAAPATRGVLEEVGARVDAAAVVPRRSRSTVPSAATPSPVARGGDDWVLLATPTAAVSSRRRSVAGEACVCLGTSPRLAMAAAPLPHLPCRGRRGALPFVGGGGERCGFERSLMADGDGGVADGEEVGIGGRFVAVAVAEATVTTHAWGGGGDESAEMQFSNNGEVQTPSQMKIQLGFVPFKYSQETYQNVVVRLPGLPGAGLSQLVSPLFFVKNVSTHLFKEKCVTYKGNGGRALDQDKNSDSLNP</sequence>
<dbReference type="AlphaFoldDB" id="A0A0E0LUH4"/>